<keyword evidence="1" id="KW-0175">Coiled coil</keyword>
<gene>
    <name evidence="3" type="ORF">POVWA2_072510</name>
</gene>
<feature type="compositionally biased region" description="Polar residues" evidence="2">
    <location>
        <begin position="591"/>
        <end position="600"/>
    </location>
</feature>
<feature type="compositionally biased region" description="Low complexity" evidence="2">
    <location>
        <begin position="510"/>
        <end position="524"/>
    </location>
</feature>
<feature type="compositionally biased region" description="Polar residues" evidence="2">
    <location>
        <begin position="284"/>
        <end position="302"/>
    </location>
</feature>
<evidence type="ECO:0000313" key="4">
    <source>
        <dbReference type="Proteomes" id="UP000078550"/>
    </source>
</evidence>
<name>A0A1A9AJ83_PLAOA</name>
<feature type="region of interest" description="Disordered" evidence="2">
    <location>
        <begin position="232"/>
        <end position="605"/>
    </location>
</feature>
<feature type="compositionally biased region" description="Basic and acidic residues" evidence="2">
    <location>
        <begin position="250"/>
        <end position="259"/>
    </location>
</feature>
<proteinExistence type="predicted"/>
<dbReference type="EMBL" id="FLRE01001322">
    <property type="protein sequence ID" value="SBT56259.1"/>
    <property type="molecule type" value="Genomic_DNA"/>
</dbReference>
<evidence type="ECO:0000256" key="2">
    <source>
        <dbReference type="SAM" id="MobiDB-lite"/>
    </source>
</evidence>
<feature type="compositionally biased region" description="Low complexity" evidence="2">
    <location>
        <begin position="428"/>
        <end position="456"/>
    </location>
</feature>
<feature type="coiled-coil region" evidence="1">
    <location>
        <begin position="841"/>
        <end position="872"/>
    </location>
</feature>
<feature type="compositionally biased region" description="Polar residues" evidence="2">
    <location>
        <begin position="458"/>
        <end position="483"/>
    </location>
</feature>
<feature type="compositionally biased region" description="Polar residues" evidence="2">
    <location>
        <begin position="529"/>
        <end position="573"/>
    </location>
</feature>
<reference evidence="4" key="1">
    <citation type="submission" date="2016-05" db="EMBL/GenBank/DDBJ databases">
        <authorList>
            <person name="Naeem Raeece"/>
        </authorList>
    </citation>
    <scope>NUCLEOTIDE SEQUENCE [LARGE SCALE GENOMIC DNA]</scope>
</reference>
<feature type="compositionally biased region" description="Polar residues" evidence="2">
    <location>
        <begin position="497"/>
        <end position="508"/>
    </location>
</feature>
<sequence length="1016" mass="115280">MQNYLCLNVSGIYSYYSVAKMVDNLGYTTDLRNIPVDVFFTMIKKDIKDLIHIYGHKNCGLRHEELCEKITRIIFSKKKVILPLMDESGRKKLISDWESQRNGFINKLFDEEGFINMCYPPKPKGDKKLQKLKSRHIEFCKEKDVRRAAVEAKHEYNACRGYNLWIETEKASFTHEYLNNVSIFKSKIVDKYFSTKDHPRGHDPRRTYNNSKLDCEIYNPASKTYIQKPVEQAPKNEPQLPKVPNIRQGSQEKDGRSVEDGDAASAKAKTHVKKKFQNEPLPDSPTSPLINTKVDSTANDQGVSLKPKAPDSSVSRDGGTKESTPKQGESPTNGPQTARDEVSPQAGNPLLPPDDARLTPATQSVSPPKPTISLSSSHSTVQDTTSSKTSVTSANTHSAKTLSEPSAAVPSLAQTQSSAADTPPAITASQEPGTSASSSASTFTTPVTTTTMSPAAETSLTMSTIQAPIPSTEQATSAPNSQEVPPPPVSIEPKTTVPITGSQQTVAQAPTGLSGSDTGGLLDPKQPVTDDSNTQTPLYSETNSKPKDSIQQPGVQSANSLTPHSTYTPSGSIAIQDFKHQKTVDQEDPKQNTSPVQIGTNMDGDKLTPYINRDLGKIPRVKLGKDLNKNPITPIEKNDNPSIIPEGITHLKHIIPTLLVILATVTLLFQLYKYTPFGFLLGRRRKRKKQDLRRTFEIPEKPTYESPNITVHEWEDPNLVGKAVENDVYTKLLKINRYKQEMQKRKNKNKKTLIEVHMEVLEEYKNDEWELHKGDFLEICLRGFINEQNNNYQNFSNSKLTINNIKKEKTIEDIQKKEILWNNWIENYRNILEQWKKEDWFQNLKNEWKNEEQMYKEKNDKLQKNISNEQDTHSIVSQKEIWKQWISKQATLIGMFNKEDWFKSIIYAQDKEKDNCRINEYNNISVTSKTELKNEKTNEEGRSKNIIQKLMVQIHMMVLEECIKEDIIKHKELCIDNFIEEMHNNNNNDEKRNIPQCDTDDFNVLEYEEIHTSRNK</sequence>
<feature type="compositionally biased region" description="Polar residues" evidence="2">
    <location>
        <begin position="360"/>
        <end position="404"/>
    </location>
</feature>
<organism evidence="3 4">
    <name type="scientific">Plasmodium ovale wallikeri</name>
    <dbReference type="NCBI Taxonomy" id="864142"/>
    <lineage>
        <taxon>Eukaryota</taxon>
        <taxon>Sar</taxon>
        <taxon>Alveolata</taxon>
        <taxon>Apicomplexa</taxon>
        <taxon>Aconoidasida</taxon>
        <taxon>Haemosporida</taxon>
        <taxon>Plasmodiidae</taxon>
        <taxon>Plasmodium</taxon>
        <taxon>Plasmodium (Plasmodium)</taxon>
    </lineage>
</organism>
<feature type="compositionally biased region" description="Polar residues" evidence="2">
    <location>
        <begin position="325"/>
        <end position="336"/>
    </location>
</feature>
<accession>A0A1A9AJ83</accession>
<protein>
    <submittedName>
        <fullName evidence="3">STP1 protein</fullName>
    </submittedName>
</protein>
<evidence type="ECO:0000313" key="3">
    <source>
        <dbReference type="EMBL" id="SBT56259.1"/>
    </source>
</evidence>
<dbReference type="Proteomes" id="UP000078550">
    <property type="component" value="Unassembled WGS sequence"/>
</dbReference>
<dbReference type="AlphaFoldDB" id="A0A1A9AJ83"/>
<evidence type="ECO:0000256" key="1">
    <source>
        <dbReference type="SAM" id="Coils"/>
    </source>
</evidence>
<feature type="compositionally biased region" description="Basic and acidic residues" evidence="2">
    <location>
        <begin position="577"/>
        <end position="590"/>
    </location>
</feature>
<feature type="compositionally biased region" description="Basic and acidic residues" evidence="2">
    <location>
        <begin position="194"/>
        <end position="206"/>
    </location>
</feature>
<feature type="region of interest" description="Disordered" evidence="2">
    <location>
        <begin position="194"/>
        <end position="213"/>
    </location>
</feature>